<dbReference type="PANTHER" id="PTHR12486:SF4">
    <property type="entry name" value="APRATAXIN"/>
    <property type="match status" value="1"/>
</dbReference>
<dbReference type="GO" id="GO:0005634">
    <property type="term" value="C:nucleus"/>
    <property type="evidence" value="ECO:0007669"/>
    <property type="project" value="TreeGrafter"/>
</dbReference>
<dbReference type="GO" id="GO:1990165">
    <property type="term" value="F:single-strand break-containing DNA binding"/>
    <property type="evidence" value="ECO:0007669"/>
    <property type="project" value="TreeGrafter"/>
</dbReference>
<name>A0AAQ3Q6Q1_9LILI</name>
<evidence type="ECO:0000313" key="2">
    <source>
        <dbReference type="Proteomes" id="UP001327560"/>
    </source>
</evidence>
<keyword evidence="2" id="KW-1185">Reference proteome</keyword>
<accession>A0AAQ3Q6Q1</accession>
<dbReference type="PANTHER" id="PTHR12486">
    <property type="entry name" value="APRATAXIN-RELATED"/>
    <property type="match status" value="1"/>
</dbReference>
<reference evidence="1 2" key="1">
    <citation type="submission" date="2023-10" db="EMBL/GenBank/DDBJ databases">
        <title>Chromosome-scale genome assembly provides insights into flower coloration mechanisms of Canna indica.</title>
        <authorList>
            <person name="Li C."/>
        </authorList>
    </citation>
    <scope>NUCLEOTIDE SEQUENCE [LARGE SCALE GENOMIC DNA]</scope>
    <source>
        <tissue evidence="1">Flower</tissue>
    </source>
</reference>
<dbReference type="GO" id="GO:0000012">
    <property type="term" value="P:single strand break repair"/>
    <property type="evidence" value="ECO:0007669"/>
    <property type="project" value="TreeGrafter"/>
</dbReference>
<dbReference type="AlphaFoldDB" id="A0AAQ3Q6Q1"/>
<dbReference type="Proteomes" id="UP001327560">
    <property type="component" value="Chromosome 2"/>
</dbReference>
<gene>
    <name evidence="1" type="ORF">Cni_G06756</name>
</gene>
<dbReference type="GO" id="GO:0033699">
    <property type="term" value="F:DNA 5'-adenosine monophosphate hydrolase activity"/>
    <property type="evidence" value="ECO:0007669"/>
    <property type="project" value="TreeGrafter"/>
</dbReference>
<dbReference type="SUPFAM" id="SSF54197">
    <property type="entry name" value="HIT-like"/>
    <property type="match status" value="1"/>
</dbReference>
<dbReference type="GO" id="GO:0003725">
    <property type="term" value="F:double-stranded RNA binding"/>
    <property type="evidence" value="ECO:0007669"/>
    <property type="project" value="TreeGrafter"/>
</dbReference>
<protein>
    <submittedName>
        <fullName evidence="1">Uncharacterized protein</fullName>
    </submittedName>
</protein>
<dbReference type="GO" id="GO:0003697">
    <property type="term" value="F:single-stranded DNA binding"/>
    <property type="evidence" value="ECO:0007669"/>
    <property type="project" value="TreeGrafter"/>
</dbReference>
<organism evidence="1 2">
    <name type="scientific">Canna indica</name>
    <name type="common">Indian-shot</name>
    <dbReference type="NCBI Taxonomy" id="4628"/>
    <lineage>
        <taxon>Eukaryota</taxon>
        <taxon>Viridiplantae</taxon>
        <taxon>Streptophyta</taxon>
        <taxon>Embryophyta</taxon>
        <taxon>Tracheophyta</taxon>
        <taxon>Spermatophyta</taxon>
        <taxon>Magnoliopsida</taxon>
        <taxon>Liliopsida</taxon>
        <taxon>Zingiberales</taxon>
        <taxon>Cannaceae</taxon>
        <taxon>Canna</taxon>
    </lineage>
</organism>
<dbReference type="GO" id="GO:0030983">
    <property type="term" value="F:mismatched DNA binding"/>
    <property type="evidence" value="ECO:0007669"/>
    <property type="project" value="TreeGrafter"/>
</dbReference>
<dbReference type="InterPro" id="IPR036265">
    <property type="entry name" value="HIT-like_sf"/>
</dbReference>
<evidence type="ECO:0000313" key="1">
    <source>
        <dbReference type="EMBL" id="WOK98047.1"/>
    </source>
</evidence>
<proteinExistence type="predicted"/>
<sequence length="111" mass="12594">MQNRGTNLKAKKHILVISRLQGLDCLVDARREHPSLLKKMHSAGAKWVDRFLREDSSLGYHLVCSPSNLELSTLSFNTSLPCHSVLLRSIVIVIKVPSMRQLEEQEALELF</sequence>
<dbReference type="EMBL" id="CP136891">
    <property type="protein sequence ID" value="WOK98047.1"/>
    <property type="molecule type" value="Genomic_DNA"/>
</dbReference>